<proteinExistence type="predicted"/>
<evidence type="ECO:0000256" key="1">
    <source>
        <dbReference type="SAM" id="MobiDB-lite"/>
    </source>
</evidence>
<name>A0A5B9E8Q8_9BACT</name>
<dbReference type="EMBL" id="CP042806">
    <property type="protein sequence ID" value="QEE28498.1"/>
    <property type="molecule type" value="Genomic_DNA"/>
</dbReference>
<evidence type="ECO:0000313" key="3">
    <source>
        <dbReference type="EMBL" id="QEE28498.1"/>
    </source>
</evidence>
<feature type="region of interest" description="Disordered" evidence="1">
    <location>
        <begin position="148"/>
        <end position="173"/>
    </location>
</feature>
<feature type="signal peptide" evidence="2">
    <location>
        <begin position="1"/>
        <end position="20"/>
    </location>
</feature>
<keyword evidence="4" id="KW-1185">Reference proteome</keyword>
<sequence length="310" mass="32911">MKLRYITLTGALALASVAIAQQPGPEAGPQGPGMRAGHGKMGPMGRGMGMHHEVVSNAPYSATFTDTRTEKLQDGSVLTHTSTRTVARDTQGRLREEITFEPRRGAKGAAATKKTEVVVFDPVAQTVTRWNNENKIAHVMSLPQGGHRGPGFGAGPQGGPEAGPRPAGFERPGREREGVSFASTDLGFKTMDGLSLSGRKVTRTIAPGVMGNDKEIVVSRESWYSNDLKVMISETDTNPFAGSHTLVTSNLSRNEPAATLFKAPEGYTVQQDQPRFGKGDGRNFGPRRGPGGQQGPMVPQQGGQQPPAGE</sequence>
<feature type="region of interest" description="Disordered" evidence="1">
    <location>
        <begin position="263"/>
        <end position="310"/>
    </location>
</feature>
<feature type="compositionally biased region" description="Low complexity" evidence="1">
    <location>
        <begin position="295"/>
        <end position="310"/>
    </location>
</feature>
<accession>A0A5B9E8Q8</accession>
<dbReference type="KEGG" id="talb:FTW19_11095"/>
<reference evidence="3 4" key="1">
    <citation type="submission" date="2019-08" db="EMBL/GenBank/DDBJ databases">
        <title>Complete genome sequence of Terriglobus albidus strain ORNL.</title>
        <authorList>
            <person name="Podar M."/>
        </authorList>
    </citation>
    <scope>NUCLEOTIDE SEQUENCE [LARGE SCALE GENOMIC DNA]</scope>
    <source>
        <strain evidence="3 4">ORNL</strain>
    </source>
</reference>
<feature type="chain" id="PRO_5022786242" evidence="2">
    <location>
        <begin position="21"/>
        <end position="310"/>
    </location>
</feature>
<keyword evidence="2" id="KW-0732">Signal</keyword>
<gene>
    <name evidence="3" type="ORF">FTW19_11095</name>
</gene>
<dbReference type="OrthoDB" id="128756at2"/>
<evidence type="ECO:0000256" key="2">
    <source>
        <dbReference type="SAM" id="SignalP"/>
    </source>
</evidence>
<protein>
    <submittedName>
        <fullName evidence="3">Uncharacterized protein</fullName>
    </submittedName>
</protein>
<dbReference type="RefSeq" id="WP_147647688.1">
    <property type="nucleotide sequence ID" value="NZ_CP042806.1"/>
</dbReference>
<organism evidence="3 4">
    <name type="scientific">Terriglobus albidus</name>
    <dbReference type="NCBI Taxonomy" id="1592106"/>
    <lineage>
        <taxon>Bacteria</taxon>
        <taxon>Pseudomonadati</taxon>
        <taxon>Acidobacteriota</taxon>
        <taxon>Terriglobia</taxon>
        <taxon>Terriglobales</taxon>
        <taxon>Acidobacteriaceae</taxon>
        <taxon>Terriglobus</taxon>
    </lineage>
</organism>
<evidence type="ECO:0000313" key="4">
    <source>
        <dbReference type="Proteomes" id="UP000321820"/>
    </source>
</evidence>
<dbReference type="Proteomes" id="UP000321820">
    <property type="component" value="Chromosome"/>
</dbReference>
<dbReference type="AlphaFoldDB" id="A0A5B9E8Q8"/>
<feature type="compositionally biased region" description="Gly residues" evidence="1">
    <location>
        <begin position="148"/>
        <end position="161"/>
    </location>
</feature>